<dbReference type="EMBL" id="QOVM01000006">
    <property type="protein sequence ID" value="RXG21044.1"/>
    <property type="molecule type" value="Genomic_DNA"/>
</dbReference>
<keyword evidence="3 5" id="KW-0808">Transferase</keyword>
<sequence length="192" mass="21832">MLNKNYWESRYNESNTGWDIGYASTPLTAYFDQLSNKNLEILIPGAGFGHEALYLADKGIKNITVLDISSIPLSKIKNSLPDPALVTCIEEDFFQHTQKYDLIIEQTFFCALDPQLRSSYASHMHKLLKPGGKLAGVLFNFPLNEQGPPYGGSYSEYQNLFSEYFSIKTLEPCYNSIKPRQGNELFFIFESK</sequence>
<name>A0A4Q0P3B0_9FLAO</name>
<evidence type="ECO:0000256" key="4">
    <source>
        <dbReference type="ARBA" id="ARBA00022691"/>
    </source>
</evidence>
<protein>
    <submittedName>
        <fullName evidence="5">Thiopurine S-methyltransferase</fullName>
    </submittedName>
</protein>
<dbReference type="InterPro" id="IPR008854">
    <property type="entry name" value="TPMT"/>
</dbReference>
<dbReference type="GO" id="GO:0032259">
    <property type="term" value="P:methylation"/>
    <property type="evidence" value="ECO:0007669"/>
    <property type="project" value="UniProtKB-KW"/>
</dbReference>
<keyword evidence="1" id="KW-0597">Phosphoprotein</keyword>
<dbReference type="AlphaFoldDB" id="A0A4Q0P3B0"/>
<dbReference type="PANTHER" id="PTHR32183:SF6">
    <property type="entry name" value="CYSTEINE SULFINATE DESULFINASE_CYSTEINE DESULFURASE AND RELATED ENZYMES"/>
    <property type="match status" value="1"/>
</dbReference>
<dbReference type="Proteomes" id="UP000289238">
    <property type="component" value="Unassembled WGS sequence"/>
</dbReference>
<gene>
    <name evidence="5" type="ORF">DSM00_2561</name>
</gene>
<accession>A0A4Q0P3B0</accession>
<dbReference type="PANTHER" id="PTHR32183">
    <property type="match status" value="1"/>
</dbReference>
<dbReference type="Gene3D" id="3.40.50.150">
    <property type="entry name" value="Vaccinia Virus protein VP39"/>
    <property type="match status" value="1"/>
</dbReference>
<dbReference type="InterPro" id="IPR029063">
    <property type="entry name" value="SAM-dependent_MTases_sf"/>
</dbReference>
<dbReference type="Pfam" id="PF05724">
    <property type="entry name" value="TPMT"/>
    <property type="match status" value="1"/>
</dbReference>
<proteinExistence type="predicted"/>
<organism evidence="5 6">
    <name type="scientific">Leeuwenhoekiella aequorea</name>
    <dbReference type="NCBI Taxonomy" id="283736"/>
    <lineage>
        <taxon>Bacteria</taxon>
        <taxon>Pseudomonadati</taxon>
        <taxon>Bacteroidota</taxon>
        <taxon>Flavobacteriia</taxon>
        <taxon>Flavobacteriales</taxon>
        <taxon>Flavobacteriaceae</taxon>
        <taxon>Leeuwenhoekiella</taxon>
    </lineage>
</organism>
<evidence type="ECO:0000256" key="1">
    <source>
        <dbReference type="ARBA" id="ARBA00022553"/>
    </source>
</evidence>
<keyword evidence="2 5" id="KW-0489">Methyltransferase</keyword>
<reference evidence="5 6" key="1">
    <citation type="submission" date="2018-07" db="EMBL/GenBank/DDBJ databases">
        <title>Leeuwenhoekiella genomics.</title>
        <authorList>
            <person name="Tahon G."/>
            <person name="Willems A."/>
        </authorList>
    </citation>
    <scope>NUCLEOTIDE SEQUENCE [LARGE SCALE GENOMIC DNA]</scope>
    <source>
        <strain evidence="5 6">LMG 22550</strain>
    </source>
</reference>
<evidence type="ECO:0000256" key="3">
    <source>
        <dbReference type="ARBA" id="ARBA00022679"/>
    </source>
</evidence>
<evidence type="ECO:0000256" key="2">
    <source>
        <dbReference type="ARBA" id="ARBA00022603"/>
    </source>
</evidence>
<evidence type="ECO:0000313" key="6">
    <source>
        <dbReference type="Proteomes" id="UP000289238"/>
    </source>
</evidence>
<dbReference type="PROSITE" id="PS51585">
    <property type="entry name" value="SAM_MT_TPMT"/>
    <property type="match status" value="1"/>
</dbReference>
<dbReference type="RefSeq" id="WP_241652416.1">
    <property type="nucleotide sequence ID" value="NZ_QOVM01000006.1"/>
</dbReference>
<keyword evidence="4" id="KW-0949">S-adenosyl-L-methionine</keyword>
<evidence type="ECO:0000313" key="5">
    <source>
        <dbReference type="EMBL" id="RXG21044.1"/>
    </source>
</evidence>
<comment type="caution">
    <text evidence="5">The sequence shown here is derived from an EMBL/GenBank/DDBJ whole genome shotgun (WGS) entry which is preliminary data.</text>
</comment>
<dbReference type="SUPFAM" id="SSF53335">
    <property type="entry name" value="S-adenosyl-L-methionine-dependent methyltransferases"/>
    <property type="match status" value="1"/>
</dbReference>
<dbReference type="CDD" id="cd02440">
    <property type="entry name" value="AdoMet_MTases"/>
    <property type="match status" value="1"/>
</dbReference>
<keyword evidence="6" id="KW-1185">Reference proteome</keyword>
<dbReference type="GO" id="GO:0008757">
    <property type="term" value="F:S-adenosylmethionine-dependent methyltransferase activity"/>
    <property type="evidence" value="ECO:0007669"/>
    <property type="project" value="InterPro"/>
</dbReference>